<gene>
    <name evidence="1" type="ORF">LCGC14_1390960</name>
</gene>
<dbReference type="EMBL" id="LAZR01008988">
    <property type="protein sequence ID" value="KKM75373.1"/>
    <property type="molecule type" value="Genomic_DNA"/>
</dbReference>
<proteinExistence type="predicted"/>
<organism evidence="1">
    <name type="scientific">marine sediment metagenome</name>
    <dbReference type="NCBI Taxonomy" id="412755"/>
    <lineage>
        <taxon>unclassified sequences</taxon>
        <taxon>metagenomes</taxon>
        <taxon>ecological metagenomes</taxon>
    </lineage>
</organism>
<protein>
    <submittedName>
        <fullName evidence="1">Uncharacterized protein</fullName>
    </submittedName>
</protein>
<dbReference type="AlphaFoldDB" id="A0A0F9K078"/>
<name>A0A0F9K078_9ZZZZ</name>
<sequence length="85" mass="9975">MKTMQIMYDDLNDKAKKEFSGKFGGPDTFNHEISPLFVYEQEYTDEDMPGTPEGNRRSEGYKWCRKHGWFFLHCDGCMATNSKIH</sequence>
<reference evidence="1" key="1">
    <citation type="journal article" date="2015" name="Nature">
        <title>Complex archaea that bridge the gap between prokaryotes and eukaryotes.</title>
        <authorList>
            <person name="Spang A."/>
            <person name="Saw J.H."/>
            <person name="Jorgensen S.L."/>
            <person name="Zaremba-Niedzwiedzka K."/>
            <person name="Martijn J."/>
            <person name="Lind A.E."/>
            <person name="van Eijk R."/>
            <person name="Schleper C."/>
            <person name="Guy L."/>
            <person name="Ettema T.J."/>
        </authorList>
    </citation>
    <scope>NUCLEOTIDE SEQUENCE</scope>
</reference>
<comment type="caution">
    <text evidence="1">The sequence shown here is derived from an EMBL/GenBank/DDBJ whole genome shotgun (WGS) entry which is preliminary data.</text>
</comment>
<evidence type="ECO:0000313" key="1">
    <source>
        <dbReference type="EMBL" id="KKM75373.1"/>
    </source>
</evidence>
<accession>A0A0F9K078</accession>